<gene>
    <name evidence="1" type="ORF">SAMD00020551_1560</name>
</gene>
<proteinExistence type="predicted"/>
<name>A0A0A8X5P2_MESS1</name>
<dbReference type="Proteomes" id="UP000031014">
    <property type="component" value="Unassembled WGS sequence"/>
</dbReference>
<evidence type="ECO:0000313" key="1">
    <source>
        <dbReference type="EMBL" id="GAM13416.1"/>
    </source>
</evidence>
<accession>A0A0A8X5P2</accession>
<protein>
    <recommendedName>
        <fullName evidence="3">Proline iminopeptidase</fullName>
    </recommendedName>
</protein>
<evidence type="ECO:0008006" key="3">
    <source>
        <dbReference type="Google" id="ProtNLM"/>
    </source>
</evidence>
<dbReference type="AlphaFoldDB" id="A0A0A8X5P2"/>
<comment type="caution">
    <text evidence="1">The sequence shown here is derived from an EMBL/GenBank/DDBJ whole genome shotgun (WGS) entry which is preliminary data.</text>
</comment>
<organism evidence="1 2">
    <name type="scientific">Mesobacillus selenatarsenatis (strain DSM 18680 / JCM 14380 / FERM P-15431 / SF-1)</name>
    <dbReference type="NCBI Taxonomy" id="1321606"/>
    <lineage>
        <taxon>Bacteria</taxon>
        <taxon>Bacillati</taxon>
        <taxon>Bacillota</taxon>
        <taxon>Bacilli</taxon>
        <taxon>Bacillales</taxon>
        <taxon>Bacillaceae</taxon>
        <taxon>Mesobacillus</taxon>
    </lineage>
</organism>
<dbReference type="EMBL" id="BASE01000031">
    <property type="protein sequence ID" value="GAM13416.1"/>
    <property type="molecule type" value="Genomic_DNA"/>
</dbReference>
<sequence length="45" mass="5397">MEIEVRQIPKSQIIVFNESNHHPFLEEKSLFRQVISTYLKETYSS</sequence>
<reference evidence="1 2" key="1">
    <citation type="submission" date="2013-06" db="EMBL/GenBank/DDBJ databases">
        <title>Whole genome shotgun sequence of Bacillus selenatarsenatis SF-1.</title>
        <authorList>
            <person name="Kuroda M."/>
            <person name="Sei K."/>
            <person name="Yamashita M."/>
            <person name="Ike M."/>
        </authorList>
    </citation>
    <scope>NUCLEOTIDE SEQUENCE [LARGE SCALE GENOMIC DNA]</scope>
    <source>
        <strain evidence="1 2">SF-1</strain>
    </source>
</reference>
<evidence type="ECO:0000313" key="2">
    <source>
        <dbReference type="Proteomes" id="UP000031014"/>
    </source>
</evidence>
<keyword evidence="2" id="KW-1185">Reference proteome</keyword>